<feature type="coiled-coil region" evidence="10">
    <location>
        <begin position="29"/>
        <end position="56"/>
    </location>
</feature>
<evidence type="ECO:0000313" key="12">
    <source>
        <dbReference type="Proteomes" id="UP001205843"/>
    </source>
</evidence>
<dbReference type="GO" id="GO:0043093">
    <property type="term" value="P:FtsZ-dependent cytokinesis"/>
    <property type="evidence" value="ECO:0007669"/>
    <property type="project" value="UniProtKB-UniRule"/>
</dbReference>
<keyword evidence="7 8" id="KW-0131">Cell cycle</keyword>
<keyword evidence="8" id="KW-0997">Cell inner membrane</keyword>
<keyword evidence="12" id="KW-1185">Reference proteome</keyword>
<evidence type="ECO:0000256" key="6">
    <source>
        <dbReference type="ARBA" id="ARBA00023136"/>
    </source>
</evidence>
<keyword evidence="3 8" id="KW-0132">Cell division</keyword>
<dbReference type="PANTHER" id="PTHR37479:SF1">
    <property type="entry name" value="CELL DIVISION PROTEIN FTSL"/>
    <property type="match status" value="1"/>
</dbReference>
<dbReference type="Proteomes" id="UP001205843">
    <property type="component" value="Unassembled WGS sequence"/>
</dbReference>
<evidence type="ECO:0000256" key="9">
    <source>
        <dbReference type="NCBIfam" id="TIGR02209"/>
    </source>
</evidence>
<keyword evidence="2 8" id="KW-1003">Cell membrane</keyword>
<name>A0AAE3G1V3_9GAMM</name>
<evidence type="ECO:0000256" key="5">
    <source>
        <dbReference type="ARBA" id="ARBA00022989"/>
    </source>
</evidence>
<reference evidence="11" key="1">
    <citation type="submission" date="2022-03" db="EMBL/GenBank/DDBJ databases">
        <title>Genomic Encyclopedia of Type Strains, Phase III (KMG-III): the genomes of soil and plant-associated and newly described type strains.</title>
        <authorList>
            <person name="Whitman W."/>
        </authorList>
    </citation>
    <scope>NUCLEOTIDE SEQUENCE</scope>
    <source>
        <strain evidence="11">ANL 6-2</strain>
    </source>
</reference>
<dbReference type="NCBIfam" id="TIGR02209">
    <property type="entry name" value="ftsL_broad"/>
    <property type="match status" value="1"/>
</dbReference>
<evidence type="ECO:0000256" key="4">
    <source>
        <dbReference type="ARBA" id="ARBA00022692"/>
    </source>
</evidence>
<evidence type="ECO:0000256" key="2">
    <source>
        <dbReference type="ARBA" id="ARBA00022475"/>
    </source>
</evidence>
<dbReference type="AlphaFoldDB" id="A0AAE3G1V3"/>
<proteinExistence type="inferred from homology"/>
<evidence type="ECO:0000256" key="7">
    <source>
        <dbReference type="ARBA" id="ARBA00023306"/>
    </source>
</evidence>
<evidence type="ECO:0000256" key="8">
    <source>
        <dbReference type="HAMAP-Rule" id="MF_00910"/>
    </source>
</evidence>
<dbReference type="EMBL" id="JALJXV010000002">
    <property type="protein sequence ID" value="MCP1673862.1"/>
    <property type="molecule type" value="Genomic_DNA"/>
</dbReference>
<dbReference type="Pfam" id="PF04999">
    <property type="entry name" value="FtsL"/>
    <property type="match status" value="1"/>
</dbReference>
<sequence length="89" mass="10148">MSPQLLLTIGLAMAVVGSSIAVVYAKHEGRRLFAELEDLHRERDQLNAEWGMLQLEQGAWATHGRVERIGREELDMKLPGRDEIVIIRR</sequence>
<keyword evidence="5 8" id="KW-1133">Transmembrane helix</keyword>
<comment type="subcellular location">
    <subcellularLocation>
        <location evidence="8">Cell inner membrane</location>
        <topology evidence="8">Single-pass type II membrane protein</topology>
    </subcellularLocation>
    <subcellularLocation>
        <location evidence="1">Cell membrane</location>
        <topology evidence="1">Single-pass type II membrane protein</topology>
    </subcellularLocation>
    <text evidence="8">Localizes to the division septum where it forms a ring structure.</text>
</comment>
<dbReference type="InterPro" id="IPR011922">
    <property type="entry name" value="Cell_div_FtsL"/>
</dbReference>
<dbReference type="HAMAP" id="MF_00910">
    <property type="entry name" value="FtsL"/>
    <property type="match status" value="1"/>
</dbReference>
<evidence type="ECO:0000256" key="1">
    <source>
        <dbReference type="ARBA" id="ARBA00004401"/>
    </source>
</evidence>
<evidence type="ECO:0000256" key="10">
    <source>
        <dbReference type="SAM" id="Coils"/>
    </source>
</evidence>
<comment type="similarity">
    <text evidence="8">Belongs to the FtsL family.</text>
</comment>
<dbReference type="RefSeq" id="WP_253475066.1">
    <property type="nucleotide sequence ID" value="NZ_JALJXV010000002.1"/>
</dbReference>
<dbReference type="PANTHER" id="PTHR37479">
    <property type="entry name" value="CELL DIVISION PROTEIN FTSL"/>
    <property type="match status" value="1"/>
</dbReference>
<gene>
    <name evidence="8" type="primary">ftsL</name>
    <name evidence="11" type="ORF">J2T57_000961</name>
</gene>
<keyword evidence="4 8" id="KW-0812">Transmembrane</keyword>
<protein>
    <recommendedName>
        <fullName evidence="8 9">Cell division protein FtsL</fullName>
    </recommendedName>
</protein>
<comment type="function">
    <text evidence="8">Essential cell division protein. May link together the upstream cell division proteins, which are predominantly cytoplasmic, with the downstream cell division proteins, which are predominantly periplasmic.</text>
</comment>
<keyword evidence="6 8" id="KW-0472">Membrane</keyword>
<organism evidence="11 12">
    <name type="scientific">Natronocella acetinitrilica</name>
    <dbReference type="NCBI Taxonomy" id="414046"/>
    <lineage>
        <taxon>Bacteria</taxon>
        <taxon>Pseudomonadati</taxon>
        <taxon>Pseudomonadota</taxon>
        <taxon>Gammaproteobacteria</taxon>
        <taxon>Chromatiales</taxon>
        <taxon>Ectothiorhodospiraceae</taxon>
        <taxon>Natronocella</taxon>
    </lineage>
</organism>
<keyword evidence="10" id="KW-0175">Coiled coil</keyword>
<dbReference type="GO" id="GO:0032153">
    <property type="term" value="C:cell division site"/>
    <property type="evidence" value="ECO:0007669"/>
    <property type="project" value="UniProtKB-UniRule"/>
</dbReference>
<comment type="caution">
    <text evidence="11">The sequence shown here is derived from an EMBL/GenBank/DDBJ whole genome shotgun (WGS) entry which is preliminary data.</text>
</comment>
<evidence type="ECO:0000256" key="3">
    <source>
        <dbReference type="ARBA" id="ARBA00022618"/>
    </source>
</evidence>
<dbReference type="GO" id="GO:0005886">
    <property type="term" value="C:plasma membrane"/>
    <property type="evidence" value="ECO:0007669"/>
    <property type="project" value="UniProtKB-SubCell"/>
</dbReference>
<comment type="subunit">
    <text evidence="8">Part of a complex composed of FtsB, FtsL and FtsQ.</text>
</comment>
<accession>A0AAE3G1V3</accession>
<evidence type="ECO:0000313" key="11">
    <source>
        <dbReference type="EMBL" id="MCP1673862.1"/>
    </source>
</evidence>